<organism evidence="2 3">
    <name type="scientific">Funneliformis geosporum</name>
    <dbReference type="NCBI Taxonomy" id="1117311"/>
    <lineage>
        <taxon>Eukaryota</taxon>
        <taxon>Fungi</taxon>
        <taxon>Fungi incertae sedis</taxon>
        <taxon>Mucoromycota</taxon>
        <taxon>Glomeromycotina</taxon>
        <taxon>Glomeromycetes</taxon>
        <taxon>Glomerales</taxon>
        <taxon>Glomeraceae</taxon>
        <taxon>Funneliformis</taxon>
    </lineage>
</organism>
<evidence type="ECO:0000313" key="2">
    <source>
        <dbReference type="EMBL" id="CAI2175292.1"/>
    </source>
</evidence>
<reference evidence="2" key="1">
    <citation type="submission" date="2022-08" db="EMBL/GenBank/DDBJ databases">
        <authorList>
            <person name="Kallberg Y."/>
            <person name="Tangrot J."/>
            <person name="Rosling A."/>
        </authorList>
    </citation>
    <scope>NUCLEOTIDE SEQUENCE</scope>
    <source>
        <strain evidence="2">Wild A</strain>
    </source>
</reference>
<gene>
    <name evidence="2" type="ORF">FWILDA_LOCUS7020</name>
</gene>
<dbReference type="EMBL" id="CAMKVN010001340">
    <property type="protein sequence ID" value="CAI2175292.1"/>
    <property type="molecule type" value="Genomic_DNA"/>
</dbReference>
<accession>A0A9W4SN27</accession>
<keyword evidence="3" id="KW-1185">Reference proteome</keyword>
<evidence type="ECO:0000313" key="3">
    <source>
        <dbReference type="Proteomes" id="UP001153678"/>
    </source>
</evidence>
<sequence>MLRDELEGQKNISNFYDKNNEDYMNDENEKNEENKSPTLFDN</sequence>
<proteinExistence type="predicted"/>
<dbReference type="AlphaFoldDB" id="A0A9W4SN27"/>
<comment type="caution">
    <text evidence="2">The sequence shown here is derived from an EMBL/GenBank/DDBJ whole genome shotgun (WGS) entry which is preliminary data.</text>
</comment>
<feature type="region of interest" description="Disordered" evidence="1">
    <location>
        <begin position="1"/>
        <end position="42"/>
    </location>
</feature>
<evidence type="ECO:0000256" key="1">
    <source>
        <dbReference type="SAM" id="MobiDB-lite"/>
    </source>
</evidence>
<dbReference type="Proteomes" id="UP001153678">
    <property type="component" value="Unassembled WGS sequence"/>
</dbReference>
<protein>
    <submittedName>
        <fullName evidence="2">1910_t:CDS:1</fullName>
    </submittedName>
</protein>
<name>A0A9W4SN27_9GLOM</name>